<gene>
    <name evidence="3" type="ORF">SKAU_G00295320</name>
</gene>
<feature type="region of interest" description="Disordered" evidence="1">
    <location>
        <begin position="124"/>
        <end position="159"/>
    </location>
</feature>
<keyword evidence="2" id="KW-0732">Signal</keyword>
<organism evidence="3 4">
    <name type="scientific">Synaphobranchus kaupii</name>
    <name type="common">Kaup's arrowtooth eel</name>
    <dbReference type="NCBI Taxonomy" id="118154"/>
    <lineage>
        <taxon>Eukaryota</taxon>
        <taxon>Metazoa</taxon>
        <taxon>Chordata</taxon>
        <taxon>Craniata</taxon>
        <taxon>Vertebrata</taxon>
        <taxon>Euteleostomi</taxon>
        <taxon>Actinopterygii</taxon>
        <taxon>Neopterygii</taxon>
        <taxon>Teleostei</taxon>
        <taxon>Anguilliformes</taxon>
        <taxon>Synaphobranchidae</taxon>
        <taxon>Synaphobranchus</taxon>
    </lineage>
</organism>
<feature type="signal peptide" evidence="2">
    <location>
        <begin position="1"/>
        <end position="18"/>
    </location>
</feature>
<dbReference type="AlphaFoldDB" id="A0A9Q1EUK4"/>
<dbReference type="Proteomes" id="UP001152622">
    <property type="component" value="Chromosome 12"/>
</dbReference>
<evidence type="ECO:0000313" key="4">
    <source>
        <dbReference type="Proteomes" id="UP001152622"/>
    </source>
</evidence>
<comment type="caution">
    <text evidence="3">The sequence shown here is derived from an EMBL/GenBank/DDBJ whole genome shotgun (WGS) entry which is preliminary data.</text>
</comment>
<name>A0A9Q1EUK4_SYNKA</name>
<feature type="compositionally biased region" description="Low complexity" evidence="1">
    <location>
        <begin position="138"/>
        <end position="150"/>
    </location>
</feature>
<evidence type="ECO:0000313" key="3">
    <source>
        <dbReference type="EMBL" id="KAJ8345339.1"/>
    </source>
</evidence>
<sequence>MGGVLSTLFSTLSATAMAAFTSWVGEERRLAVPPPPAGQGQTGGPSMAAPGAAMGGVLSSLFSTLRDTAMARFTSRVGQERRLAVPPPPAGQGQTAPGAATGGVLALLGFLRDTAMAIWGGQERRRAVPPPPAGQDQTGGPSTAAPGAGPQVSITNESGKVQAPVFSNATFTDNSNMTFN</sequence>
<reference evidence="3" key="1">
    <citation type="journal article" date="2023" name="Science">
        <title>Genome structures resolve the early diversification of teleost fishes.</title>
        <authorList>
            <person name="Parey E."/>
            <person name="Louis A."/>
            <person name="Montfort J."/>
            <person name="Bouchez O."/>
            <person name="Roques C."/>
            <person name="Iampietro C."/>
            <person name="Lluch J."/>
            <person name="Castinel A."/>
            <person name="Donnadieu C."/>
            <person name="Desvignes T."/>
            <person name="Floi Bucao C."/>
            <person name="Jouanno E."/>
            <person name="Wen M."/>
            <person name="Mejri S."/>
            <person name="Dirks R."/>
            <person name="Jansen H."/>
            <person name="Henkel C."/>
            <person name="Chen W.J."/>
            <person name="Zahm M."/>
            <person name="Cabau C."/>
            <person name="Klopp C."/>
            <person name="Thompson A.W."/>
            <person name="Robinson-Rechavi M."/>
            <person name="Braasch I."/>
            <person name="Lecointre G."/>
            <person name="Bobe J."/>
            <person name="Postlethwait J.H."/>
            <person name="Berthelot C."/>
            <person name="Roest Crollius H."/>
            <person name="Guiguen Y."/>
        </authorList>
    </citation>
    <scope>NUCLEOTIDE SEQUENCE</scope>
    <source>
        <strain evidence="3">WJC10195</strain>
    </source>
</reference>
<keyword evidence="4" id="KW-1185">Reference proteome</keyword>
<evidence type="ECO:0000256" key="2">
    <source>
        <dbReference type="SAM" id="SignalP"/>
    </source>
</evidence>
<proteinExistence type="predicted"/>
<protein>
    <submittedName>
        <fullName evidence="3">Uncharacterized protein</fullName>
    </submittedName>
</protein>
<dbReference type="EMBL" id="JAINUF010000012">
    <property type="protein sequence ID" value="KAJ8345339.1"/>
    <property type="molecule type" value="Genomic_DNA"/>
</dbReference>
<feature type="region of interest" description="Disordered" evidence="1">
    <location>
        <begin position="78"/>
        <end position="98"/>
    </location>
</feature>
<feature type="chain" id="PRO_5040207285" evidence="2">
    <location>
        <begin position="19"/>
        <end position="180"/>
    </location>
</feature>
<feature type="region of interest" description="Disordered" evidence="1">
    <location>
        <begin position="30"/>
        <end position="51"/>
    </location>
</feature>
<evidence type="ECO:0000256" key="1">
    <source>
        <dbReference type="SAM" id="MobiDB-lite"/>
    </source>
</evidence>
<accession>A0A9Q1EUK4</accession>